<dbReference type="EMBL" id="BKCJ010002335">
    <property type="protein sequence ID" value="GEU47865.1"/>
    <property type="molecule type" value="Genomic_DNA"/>
</dbReference>
<proteinExistence type="predicted"/>
<evidence type="ECO:0000313" key="3">
    <source>
        <dbReference type="EMBL" id="GEU47865.1"/>
    </source>
</evidence>
<evidence type="ECO:0000256" key="2">
    <source>
        <dbReference type="SAM" id="MobiDB-lite"/>
    </source>
</evidence>
<accession>A0A6L2KIM5</accession>
<feature type="region of interest" description="Disordered" evidence="2">
    <location>
        <begin position="398"/>
        <end position="428"/>
    </location>
</feature>
<feature type="region of interest" description="Disordered" evidence="2">
    <location>
        <begin position="203"/>
        <end position="235"/>
    </location>
</feature>
<keyword evidence="1" id="KW-0175">Coiled coil</keyword>
<sequence length="428" mass="48384">MTQPSVFWQPLAMITSLGSGRLKVAGVIEPFSTQNLTLLCSGYGWMAREGRPQDMDGWHVKAVLRIWMDGTRGVHMDSVSISDFGMKWEDVVRSSVNTERKMVMGAWVRSEAHELSMPVLCIYNVVQIHYSLSSSSKGVISGWKPRKSLEDGFSLRTHHHLPTMCLISLRTSSKKTLRRSLRKSLRRILKKILKKILKRDLKRNSEAEDDVPPPATSPVGSPIIPPPLSESSSDTKDVAHIVANEALDMPPIGSTYEVGGPSSVSPFPPFYLHGREITRLDDNTELLLSNVKYLERFEKKRKTEMEASSFKIRKVKKCMDEIGQDLGDEMQFSNLVEHRVTKLEDKDQEKAEEMKKIKKRLRTLETNYSLVLSDRDEWKKAFYNLQAWVSERLGRGALDARPDIGDDGPASFRESKPPKLLGSPSSSQ</sequence>
<gene>
    <name evidence="3" type="ORF">Tci_019843</name>
</gene>
<comment type="caution">
    <text evidence="3">The sequence shown here is derived from an EMBL/GenBank/DDBJ whole genome shotgun (WGS) entry which is preliminary data.</text>
</comment>
<reference evidence="3" key="1">
    <citation type="journal article" date="2019" name="Sci. Rep.">
        <title>Draft genome of Tanacetum cinerariifolium, the natural source of mosquito coil.</title>
        <authorList>
            <person name="Yamashiro T."/>
            <person name="Shiraishi A."/>
            <person name="Satake H."/>
            <person name="Nakayama K."/>
        </authorList>
    </citation>
    <scope>NUCLEOTIDE SEQUENCE</scope>
</reference>
<name>A0A6L2KIM5_TANCI</name>
<organism evidence="3">
    <name type="scientific">Tanacetum cinerariifolium</name>
    <name type="common">Dalmatian daisy</name>
    <name type="synonym">Chrysanthemum cinerariifolium</name>
    <dbReference type="NCBI Taxonomy" id="118510"/>
    <lineage>
        <taxon>Eukaryota</taxon>
        <taxon>Viridiplantae</taxon>
        <taxon>Streptophyta</taxon>
        <taxon>Embryophyta</taxon>
        <taxon>Tracheophyta</taxon>
        <taxon>Spermatophyta</taxon>
        <taxon>Magnoliopsida</taxon>
        <taxon>eudicotyledons</taxon>
        <taxon>Gunneridae</taxon>
        <taxon>Pentapetalae</taxon>
        <taxon>asterids</taxon>
        <taxon>campanulids</taxon>
        <taxon>Asterales</taxon>
        <taxon>Asteraceae</taxon>
        <taxon>Asteroideae</taxon>
        <taxon>Anthemideae</taxon>
        <taxon>Anthemidinae</taxon>
        <taxon>Tanacetum</taxon>
    </lineage>
</organism>
<protein>
    <submittedName>
        <fullName evidence="3">Uncharacterized protein</fullName>
    </submittedName>
</protein>
<feature type="coiled-coil region" evidence="1">
    <location>
        <begin position="340"/>
        <end position="367"/>
    </location>
</feature>
<feature type="compositionally biased region" description="Low complexity" evidence="2">
    <location>
        <begin position="418"/>
        <end position="428"/>
    </location>
</feature>
<evidence type="ECO:0000256" key="1">
    <source>
        <dbReference type="SAM" id="Coils"/>
    </source>
</evidence>
<dbReference type="AlphaFoldDB" id="A0A6L2KIM5"/>